<dbReference type="SUPFAM" id="SSF46689">
    <property type="entry name" value="Homeodomain-like"/>
    <property type="match status" value="1"/>
</dbReference>
<dbReference type="EMBL" id="JBFOLK010000014">
    <property type="protein sequence ID" value="KAL2462047.1"/>
    <property type="molecule type" value="Genomic_DNA"/>
</dbReference>
<organism evidence="9 10">
    <name type="scientific">Abeliophyllum distichum</name>
    <dbReference type="NCBI Taxonomy" id="126358"/>
    <lineage>
        <taxon>Eukaryota</taxon>
        <taxon>Viridiplantae</taxon>
        <taxon>Streptophyta</taxon>
        <taxon>Embryophyta</taxon>
        <taxon>Tracheophyta</taxon>
        <taxon>Spermatophyta</taxon>
        <taxon>Magnoliopsida</taxon>
        <taxon>eudicotyledons</taxon>
        <taxon>Gunneridae</taxon>
        <taxon>Pentapetalae</taxon>
        <taxon>asterids</taxon>
        <taxon>lamiids</taxon>
        <taxon>Lamiales</taxon>
        <taxon>Oleaceae</taxon>
        <taxon>Forsythieae</taxon>
        <taxon>Abeliophyllum</taxon>
    </lineage>
</organism>
<evidence type="ECO:0000259" key="7">
    <source>
        <dbReference type="PROSITE" id="PS50110"/>
    </source>
</evidence>
<protein>
    <submittedName>
        <fullName evidence="9">Two-component response regulator ARR14-like</fullName>
    </submittedName>
</protein>
<evidence type="ECO:0000259" key="8">
    <source>
        <dbReference type="PROSITE" id="PS51294"/>
    </source>
</evidence>
<evidence type="ECO:0000256" key="3">
    <source>
        <dbReference type="ARBA" id="ARBA00023163"/>
    </source>
</evidence>
<evidence type="ECO:0000256" key="1">
    <source>
        <dbReference type="ARBA" id="ARBA00004123"/>
    </source>
</evidence>
<dbReference type="Pfam" id="PF00249">
    <property type="entry name" value="Myb_DNA-binding"/>
    <property type="match status" value="1"/>
</dbReference>
<accession>A0ABD1PDR9</accession>
<sequence>MCDYDDDMMARRALEEGAFLFLKKPVKMENVKYLWQHVWREKTWKIKEKEQLREMVAYNIMCNGFGVEEEIPLENVMSDDYDYDYDYDVVENGQKSSKKDRIKKFWTEWTQELHDKFVDAVIQLGEGRCYPKEIVELMNVPGLTRMQVASHLQKCRAGSWRPPGERKTHNGNVVASPETESIKPKPKKFGSMPILTKHPVHKNLQIQENTQKINDPQIYDQRNNNNNVFDYHPQLAQVESQQDLGGYTFSQDNVAAPYTEQVVTNLQRVPDAFMPNETFMFDFSSVTSGNLQAFEIDQLYYSGQTQKSNRAFTNDNVKNEEKQQKDTMDDNLVCDLLPADVRNNLAPMARSIEINERDILMGEYMMSLIVENRSSIIYLPYRHDNF</sequence>
<dbReference type="InterPro" id="IPR017930">
    <property type="entry name" value="Myb_dom"/>
</dbReference>
<comment type="subcellular location">
    <subcellularLocation>
        <location evidence="1">Nucleus</location>
    </subcellularLocation>
</comment>
<dbReference type="PANTHER" id="PTHR31442">
    <property type="entry name" value="HOMEODOMAIN-LIKE SUPERFAMILY PROTEIN-RELATED"/>
    <property type="match status" value="1"/>
</dbReference>
<evidence type="ECO:0000313" key="9">
    <source>
        <dbReference type="EMBL" id="KAL2462047.1"/>
    </source>
</evidence>
<evidence type="ECO:0000256" key="5">
    <source>
        <dbReference type="PROSITE-ProRule" id="PRU00169"/>
    </source>
</evidence>
<dbReference type="AlphaFoldDB" id="A0ABD1PDR9"/>
<dbReference type="Proteomes" id="UP001604336">
    <property type="component" value="Unassembled WGS sequence"/>
</dbReference>
<evidence type="ECO:0000313" key="10">
    <source>
        <dbReference type="Proteomes" id="UP001604336"/>
    </source>
</evidence>
<dbReference type="PANTHER" id="PTHR31442:SF32">
    <property type="entry name" value="TWO-COMPONENT RESPONSE REGULATOR ORR21-LIKE"/>
    <property type="match status" value="1"/>
</dbReference>
<dbReference type="PROSITE" id="PS50110">
    <property type="entry name" value="RESPONSE_REGULATORY"/>
    <property type="match status" value="1"/>
</dbReference>
<keyword evidence="3" id="KW-0804">Transcription</keyword>
<dbReference type="InterPro" id="IPR001005">
    <property type="entry name" value="SANT/Myb"/>
</dbReference>
<feature type="domain" description="HTH myb-type" evidence="8">
    <location>
        <begin position="109"/>
        <end position="160"/>
    </location>
</feature>
<dbReference type="InterPro" id="IPR044841">
    <property type="entry name" value="LUX/BOA-like"/>
</dbReference>
<dbReference type="NCBIfam" id="TIGR01557">
    <property type="entry name" value="myb_SHAQKYF"/>
    <property type="match status" value="1"/>
</dbReference>
<dbReference type="GO" id="GO:0005634">
    <property type="term" value="C:nucleus"/>
    <property type="evidence" value="ECO:0007669"/>
    <property type="project" value="UniProtKB-SubCell"/>
</dbReference>
<comment type="caution">
    <text evidence="5">Lacks conserved residue(s) required for the propagation of feature annotation.</text>
</comment>
<dbReference type="PROSITE" id="PS51294">
    <property type="entry name" value="HTH_MYB"/>
    <property type="match status" value="1"/>
</dbReference>
<dbReference type="InterPro" id="IPR006447">
    <property type="entry name" value="Myb_dom_plants"/>
</dbReference>
<evidence type="ECO:0000256" key="4">
    <source>
        <dbReference type="ARBA" id="ARBA00023242"/>
    </source>
</evidence>
<comment type="caution">
    <text evidence="9">The sequence shown here is derived from an EMBL/GenBank/DDBJ whole genome shotgun (WGS) entry which is preliminary data.</text>
</comment>
<evidence type="ECO:0000256" key="2">
    <source>
        <dbReference type="ARBA" id="ARBA00023015"/>
    </source>
</evidence>
<gene>
    <name evidence="9" type="ORF">Adt_45467</name>
</gene>
<keyword evidence="4" id="KW-0539">Nucleus</keyword>
<reference evidence="10" key="1">
    <citation type="submission" date="2024-07" db="EMBL/GenBank/DDBJ databases">
        <title>Two chromosome-level genome assemblies of Korean endemic species Abeliophyllum distichum and Forsythia ovata (Oleaceae).</title>
        <authorList>
            <person name="Jang H."/>
        </authorList>
    </citation>
    <scope>NUCLEOTIDE SEQUENCE [LARGE SCALE GENOMIC DNA]</scope>
</reference>
<keyword evidence="2" id="KW-0805">Transcription regulation</keyword>
<dbReference type="InterPro" id="IPR001789">
    <property type="entry name" value="Sig_transdc_resp-reg_receiver"/>
</dbReference>
<keyword evidence="10" id="KW-1185">Reference proteome</keyword>
<dbReference type="FunFam" id="1.10.10.60:FF:000007">
    <property type="entry name" value="Two-component response regulator"/>
    <property type="match status" value="1"/>
</dbReference>
<proteinExistence type="predicted"/>
<dbReference type="InterPro" id="IPR009057">
    <property type="entry name" value="Homeodomain-like_sf"/>
</dbReference>
<evidence type="ECO:0000256" key="6">
    <source>
        <dbReference type="SAM" id="MobiDB-lite"/>
    </source>
</evidence>
<dbReference type="Gene3D" id="1.10.10.60">
    <property type="entry name" value="Homeodomain-like"/>
    <property type="match status" value="1"/>
</dbReference>
<name>A0ABD1PDR9_9LAMI</name>
<feature type="region of interest" description="Disordered" evidence="6">
    <location>
        <begin position="157"/>
        <end position="188"/>
    </location>
</feature>
<feature type="domain" description="Response regulatory" evidence="7">
    <location>
        <begin position="1"/>
        <end position="39"/>
    </location>
</feature>